<sequence>MLILPASSLPPSSFLHLPDPEFIEYNFRVTYTSPTSTRLRINSVTPSGSVSLPADSSASLDSRHGIFPLARGHNQWSDSEVPSAGWTGPLTAQSFEVTGTFEQDFTGSWSAECAASGAVDFGIKHIAAIGTWGTLDLKDIVVGFEGHLEMFTAPHPPRIPVVNIKYVARLVRPRLEIRVLDAGDRVRFHHSGSISDASLYRARGQMAFLEISHHSEERGEPALAAVRQALAQLVFFSELSIAAKDEMLELQAAELWKRAETLEELEELCCVRELVGEGSGRGECDAARAVRGLC</sequence>
<evidence type="ECO:0000313" key="1">
    <source>
        <dbReference type="EMBL" id="RKO87381.1"/>
    </source>
</evidence>
<accession>A0A4P9W4U6</accession>
<gene>
    <name evidence="1" type="ORF">BDK51DRAFT_40142</name>
</gene>
<protein>
    <submittedName>
        <fullName evidence="1">Uncharacterized protein</fullName>
    </submittedName>
</protein>
<reference evidence="2" key="1">
    <citation type="journal article" date="2018" name="Nat. Microbiol.">
        <title>Leveraging single-cell genomics to expand the fungal tree of life.</title>
        <authorList>
            <person name="Ahrendt S.R."/>
            <person name="Quandt C.A."/>
            <person name="Ciobanu D."/>
            <person name="Clum A."/>
            <person name="Salamov A."/>
            <person name="Andreopoulos B."/>
            <person name="Cheng J.F."/>
            <person name="Woyke T."/>
            <person name="Pelin A."/>
            <person name="Henrissat B."/>
            <person name="Reynolds N.K."/>
            <person name="Benny G.L."/>
            <person name="Smith M.E."/>
            <person name="James T.Y."/>
            <person name="Grigoriev I.V."/>
        </authorList>
    </citation>
    <scope>NUCLEOTIDE SEQUENCE [LARGE SCALE GENOMIC DNA]</scope>
</reference>
<organism evidence="1 2">
    <name type="scientific">Blyttiomyces helicus</name>
    <dbReference type="NCBI Taxonomy" id="388810"/>
    <lineage>
        <taxon>Eukaryota</taxon>
        <taxon>Fungi</taxon>
        <taxon>Fungi incertae sedis</taxon>
        <taxon>Chytridiomycota</taxon>
        <taxon>Chytridiomycota incertae sedis</taxon>
        <taxon>Chytridiomycetes</taxon>
        <taxon>Chytridiomycetes incertae sedis</taxon>
        <taxon>Blyttiomyces</taxon>
    </lineage>
</organism>
<name>A0A4P9W4U6_9FUNG</name>
<dbReference type="Proteomes" id="UP000269721">
    <property type="component" value="Unassembled WGS sequence"/>
</dbReference>
<keyword evidence="2" id="KW-1185">Reference proteome</keyword>
<proteinExistence type="predicted"/>
<evidence type="ECO:0000313" key="2">
    <source>
        <dbReference type="Proteomes" id="UP000269721"/>
    </source>
</evidence>
<dbReference type="EMBL" id="KZ997462">
    <property type="protein sequence ID" value="RKO87381.1"/>
    <property type="molecule type" value="Genomic_DNA"/>
</dbReference>
<dbReference type="AlphaFoldDB" id="A0A4P9W4U6"/>